<keyword evidence="4" id="KW-1185">Reference proteome</keyword>
<feature type="chain" id="PRO_5009446481" evidence="2">
    <location>
        <begin position="20"/>
        <end position="288"/>
    </location>
</feature>
<feature type="compositionally biased region" description="Polar residues" evidence="1">
    <location>
        <begin position="125"/>
        <end position="139"/>
    </location>
</feature>
<evidence type="ECO:0000313" key="3">
    <source>
        <dbReference type="EMBL" id="CZT03222.1"/>
    </source>
</evidence>
<feature type="region of interest" description="Disordered" evidence="1">
    <location>
        <begin position="125"/>
        <end position="144"/>
    </location>
</feature>
<dbReference type="InParanoid" id="A0A1E1KYA1"/>
<feature type="signal peptide" evidence="2">
    <location>
        <begin position="1"/>
        <end position="19"/>
    </location>
</feature>
<name>A0A1E1KYA1_9HELO</name>
<sequence length="288" mass="31812">MKLIYTALFLIICLDGVFALPATVATIPTPGYHTFFDPKTGNCGCVPDDKREKECLEETICVEFDIPMRSSWDNKTKICSCKPRSDAEFICIAATTCLEGSSPHWNPSTQECSCLKNIDFPSSTIPSNVRRSNSSPTKDLTQRPAPTVDKCTQLKIFCECGDHYMHWDDEKKACQCPPCAPVVSFGCENLFIYCNDGDHRIHFNPDSKKCECPPSTAAVSSPVKREVVEVSLPIRPALAPALAATPTPLDDHCPSLRIFCPCGDHHSHYLLSNESKYVVDILPHEGSP</sequence>
<evidence type="ECO:0000256" key="2">
    <source>
        <dbReference type="SAM" id="SignalP"/>
    </source>
</evidence>
<proteinExistence type="predicted"/>
<comment type="caution">
    <text evidence="3">The sequence shown here is derived from an EMBL/GenBank/DDBJ whole genome shotgun (WGS) entry which is preliminary data.</text>
</comment>
<reference evidence="4" key="1">
    <citation type="submission" date="2016-03" db="EMBL/GenBank/DDBJ databases">
        <authorList>
            <person name="Ploux O."/>
        </authorList>
    </citation>
    <scope>NUCLEOTIDE SEQUENCE [LARGE SCALE GENOMIC DNA]</scope>
    <source>
        <strain evidence="4">UK7</strain>
    </source>
</reference>
<evidence type="ECO:0000313" key="4">
    <source>
        <dbReference type="Proteomes" id="UP000178129"/>
    </source>
</evidence>
<dbReference type="Proteomes" id="UP000178129">
    <property type="component" value="Unassembled WGS sequence"/>
</dbReference>
<gene>
    <name evidence="3" type="ORF">RCO7_14717</name>
</gene>
<evidence type="ECO:0000256" key="1">
    <source>
        <dbReference type="SAM" id="MobiDB-lite"/>
    </source>
</evidence>
<dbReference type="AlphaFoldDB" id="A0A1E1KYA1"/>
<keyword evidence="2" id="KW-0732">Signal</keyword>
<organism evidence="3 4">
    <name type="scientific">Rhynchosporium graminicola</name>
    <dbReference type="NCBI Taxonomy" id="2792576"/>
    <lineage>
        <taxon>Eukaryota</taxon>
        <taxon>Fungi</taxon>
        <taxon>Dikarya</taxon>
        <taxon>Ascomycota</taxon>
        <taxon>Pezizomycotina</taxon>
        <taxon>Leotiomycetes</taxon>
        <taxon>Helotiales</taxon>
        <taxon>Ploettnerulaceae</taxon>
        <taxon>Rhynchosporium</taxon>
    </lineage>
</organism>
<accession>A0A1E1KYA1</accession>
<dbReference type="EMBL" id="FJUW01000027">
    <property type="protein sequence ID" value="CZT03222.1"/>
    <property type="molecule type" value="Genomic_DNA"/>
</dbReference>
<protein>
    <submittedName>
        <fullName evidence="3">Uncharacterized protein</fullName>
    </submittedName>
</protein>